<feature type="region of interest" description="Disordered" evidence="1">
    <location>
        <begin position="1"/>
        <end position="103"/>
    </location>
</feature>
<comment type="caution">
    <text evidence="4">The sequence shown here is derived from an EMBL/GenBank/DDBJ whole genome shotgun (WGS) entry which is preliminary data.</text>
</comment>
<evidence type="ECO:0000313" key="5">
    <source>
        <dbReference type="Proteomes" id="UP001595823"/>
    </source>
</evidence>
<feature type="compositionally biased region" description="Basic and acidic residues" evidence="1">
    <location>
        <begin position="94"/>
        <end position="103"/>
    </location>
</feature>
<name>A0ABV8TTB9_9ACTN</name>
<protein>
    <submittedName>
        <fullName evidence="4">PQQ-binding-like beta-propeller repeat protein</fullName>
    </submittedName>
</protein>
<keyword evidence="5" id="KW-1185">Reference proteome</keyword>
<dbReference type="InterPro" id="IPR002372">
    <property type="entry name" value="PQQ_rpt_dom"/>
</dbReference>
<feature type="transmembrane region" description="Helical" evidence="2">
    <location>
        <begin position="111"/>
        <end position="132"/>
    </location>
</feature>
<evidence type="ECO:0000256" key="1">
    <source>
        <dbReference type="SAM" id="MobiDB-lite"/>
    </source>
</evidence>
<sequence>MSDNASPSHDSDEPADASRPGGRREPDDGVDAPPPESEFAEPPDYSEDPAETAEPSPPSESDADPDAAPAARRPRRAPVRPKPVATRNLAQRNAEARAPEPNESRLTVHHLLRSAGVACLVAWLCLLTVSTFTETMSGGTGGPAAVFGVVLTFLLTGAAISASVAFKGVRVILIALATALLAAGAGWMTFNAMPEAGPGSFISHRAGIATLAYAFGVMGGCLIALSEFVVDGYVGARVKATRWLRWKSALVGATVVAVAAVAIIPAMHEWAEGANTEAEHNSSPVPTGLGSFRDQTRMDDGVEDFVSAPGGLLRIDGADGTETPQAVTLLDPVTGDEYWHYRRWNWQMGGGPLFNDDRGRVALAGRRFDNADEYGVRVLETATGKLVDEKVLSENPGELVAYDGAHYAFADRSDPQTTAVSVYAAEGGHLWRERLPQNCRGVRFSQTPGTLVAVADCSPSPEQPEAASWVYGYDPGTGELRWEDRIDPAFIVEENGVVATDGAVIVDARRETRLTDGPFSARRFTHRLVSIDTAEGERNWVSKAVNFGSTHTSACGGTLFTNETSPLTPQAVAAANAKDRADGGKPDGKAGGGTEATVEQRVQVIECFTKDAKNRLGVRTFSTETGRQLSAASAPMGFSPTEPETLRSWVTVLPDGRTVAALDKSSNQKKPACTLWEVDGKKARALDEMSDGLPKGWCHSARLDSNDNAVVLSYDDPDEGRQNLVIN</sequence>
<dbReference type="RefSeq" id="WP_380617743.1">
    <property type="nucleotide sequence ID" value="NZ_JBHSDK010000002.1"/>
</dbReference>
<dbReference type="InterPro" id="IPR011047">
    <property type="entry name" value="Quinoprotein_ADH-like_sf"/>
</dbReference>
<organism evidence="4 5">
    <name type="scientific">Salininema proteolyticum</name>
    <dbReference type="NCBI Taxonomy" id="1607685"/>
    <lineage>
        <taxon>Bacteria</taxon>
        <taxon>Bacillati</taxon>
        <taxon>Actinomycetota</taxon>
        <taxon>Actinomycetes</taxon>
        <taxon>Glycomycetales</taxon>
        <taxon>Glycomycetaceae</taxon>
        <taxon>Salininema</taxon>
    </lineage>
</organism>
<feature type="compositionally biased region" description="Basic and acidic residues" evidence="1">
    <location>
        <begin position="577"/>
        <end position="588"/>
    </location>
</feature>
<dbReference type="SUPFAM" id="SSF50998">
    <property type="entry name" value="Quinoprotein alcohol dehydrogenase-like"/>
    <property type="match status" value="1"/>
</dbReference>
<dbReference type="Proteomes" id="UP001595823">
    <property type="component" value="Unassembled WGS sequence"/>
</dbReference>
<dbReference type="InterPro" id="IPR036259">
    <property type="entry name" value="MFS_trans_sf"/>
</dbReference>
<evidence type="ECO:0000256" key="2">
    <source>
        <dbReference type="SAM" id="Phobius"/>
    </source>
</evidence>
<dbReference type="EMBL" id="JBHSDK010000002">
    <property type="protein sequence ID" value="MFC4334006.1"/>
    <property type="molecule type" value="Genomic_DNA"/>
</dbReference>
<evidence type="ECO:0000259" key="3">
    <source>
        <dbReference type="Pfam" id="PF13360"/>
    </source>
</evidence>
<evidence type="ECO:0000313" key="4">
    <source>
        <dbReference type="EMBL" id="MFC4334006.1"/>
    </source>
</evidence>
<feature type="compositionally biased region" description="Acidic residues" evidence="1">
    <location>
        <begin position="38"/>
        <end position="51"/>
    </location>
</feature>
<dbReference type="Pfam" id="PF13360">
    <property type="entry name" value="PQQ_2"/>
    <property type="match status" value="1"/>
</dbReference>
<accession>A0ABV8TTB9</accession>
<feature type="domain" description="Pyrrolo-quinoline quinone repeat" evidence="3">
    <location>
        <begin position="326"/>
        <end position="577"/>
    </location>
</feature>
<gene>
    <name evidence="4" type="ORF">ACFPET_02195</name>
</gene>
<feature type="transmembrane region" description="Helical" evidence="2">
    <location>
        <begin position="248"/>
        <end position="267"/>
    </location>
</feature>
<dbReference type="SUPFAM" id="SSF103473">
    <property type="entry name" value="MFS general substrate transporter"/>
    <property type="match status" value="1"/>
</dbReference>
<keyword evidence="2" id="KW-1133">Transmembrane helix</keyword>
<feature type="transmembrane region" description="Helical" evidence="2">
    <location>
        <begin position="171"/>
        <end position="190"/>
    </location>
</feature>
<reference evidence="5" key="1">
    <citation type="journal article" date="2019" name="Int. J. Syst. Evol. Microbiol.">
        <title>The Global Catalogue of Microorganisms (GCM) 10K type strain sequencing project: providing services to taxonomists for standard genome sequencing and annotation.</title>
        <authorList>
            <consortium name="The Broad Institute Genomics Platform"/>
            <consortium name="The Broad Institute Genome Sequencing Center for Infectious Disease"/>
            <person name="Wu L."/>
            <person name="Ma J."/>
        </authorList>
    </citation>
    <scope>NUCLEOTIDE SEQUENCE [LARGE SCALE GENOMIC DNA]</scope>
    <source>
        <strain evidence="5">IBRC-M 10908</strain>
    </source>
</reference>
<keyword evidence="2" id="KW-0812">Transmembrane</keyword>
<keyword evidence="2" id="KW-0472">Membrane</keyword>
<feature type="region of interest" description="Disordered" evidence="1">
    <location>
        <begin position="575"/>
        <end position="595"/>
    </location>
</feature>
<proteinExistence type="predicted"/>
<feature type="transmembrane region" description="Helical" evidence="2">
    <location>
        <begin position="210"/>
        <end position="236"/>
    </location>
</feature>
<feature type="transmembrane region" description="Helical" evidence="2">
    <location>
        <begin position="144"/>
        <end position="164"/>
    </location>
</feature>